<dbReference type="InterPro" id="IPR035992">
    <property type="entry name" value="Ricin_B-like_lectins"/>
</dbReference>
<sequence length="319" mass="34019">MFKIAALALVGFSLSAAAVEIQSFNPAFENAGIQGCIAVADNADGEPLIIHDCNTEPNLANQDWTVSFFTRQPAGPQQIKVFGDKCIDVTGGVNADGTKLQIWTCAEGNTNQLWTSLNDFTFQWSGTDKCIDLTDGKITDGNQLQIWTCGTGSSGNQNQKWTGEPNPDTSDVDRIIGGPVAANETEHCITATSNANGAAVVLSDCDDTSSTSIPGGNVTWTIPVEPLVGQIKTFDNKCIDVPNGSTANGVKLQLWTCTAGNTNQLFKFLPGVSQIEWSGKGKCFDLTDGKSASGTPIQLWDCATNNNPNQDWFRSHVGF</sequence>
<organism evidence="5 6">
    <name type="scientific">Mycena venus</name>
    <dbReference type="NCBI Taxonomy" id="2733690"/>
    <lineage>
        <taxon>Eukaryota</taxon>
        <taxon>Fungi</taxon>
        <taxon>Dikarya</taxon>
        <taxon>Basidiomycota</taxon>
        <taxon>Agaricomycotina</taxon>
        <taxon>Agaricomycetes</taxon>
        <taxon>Agaricomycetidae</taxon>
        <taxon>Agaricales</taxon>
        <taxon>Marasmiineae</taxon>
        <taxon>Mycenaceae</taxon>
        <taxon>Mycena</taxon>
    </lineage>
</organism>
<comment type="caution">
    <text evidence="5">The sequence shown here is derived from an EMBL/GenBank/DDBJ whole genome shotgun (WGS) entry which is preliminary data.</text>
</comment>
<feature type="signal peptide" evidence="3">
    <location>
        <begin position="1"/>
        <end position="18"/>
    </location>
</feature>
<dbReference type="SMART" id="SM00458">
    <property type="entry name" value="RICIN"/>
    <property type="match status" value="2"/>
</dbReference>
<dbReference type="AlphaFoldDB" id="A0A8H6YQ95"/>
<reference evidence="5" key="1">
    <citation type="submission" date="2020-05" db="EMBL/GenBank/DDBJ databases">
        <title>Mycena genomes resolve the evolution of fungal bioluminescence.</title>
        <authorList>
            <person name="Tsai I.J."/>
        </authorList>
    </citation>
    <scope>NUCLEOTIDE SEQUENCE</scope>
    <source>
        <strain evidence="5">CCC161011</strain>
    </source>
</reference>
<dbReference type="Pfam" id="PF00652">
    <property type="entry name" value="Ricin_B_lectin"/>
    <property type="match status" value="2"/>
</dbReference>
<keyword evidence="3" id="KW-0732">Signal</keyword>
<keyword evidence="6" id="KW-1185">Reference proteome</keyword>
<gene>
    <name evidence="5" type="ORF">MVEN_00605400</name>
</gene>
<dbReference type="GO" id="GO:0030246">
    <property type="term" value="F:carbohydrate binding"/>
    <property type="evidence" value="ECO:0007669"/>
    <property type="project" value="UniProtKB-KW"/>
</dbReference>
<evidence type="ECO:0000313" key="6">
    <source>
        <dbReference type="Proteomes" id="UP000620124"/>
    </source>
</evidence>
<proteinExistence type="predicted"/>
<dbReference type="CDD" id="cd00161">
    <property type="entry name" value="beta-trefoil_Ricin-like"/>
    <property type="match status" value="2"/>
</dbReference>
<feature type="domain" description="Ricin B lectin" evidence="4">
    <location>
        <begin position="170"/>
        <end position="315"/>
    </location>
</feature>
<evidence type="ECO:0000256" key="3">
    <source>
        <dbReference type="SAM" id="SignalP"/>
    </source>
</evidence>
<evidence type="ECO:0000259" key="4">
    <source>
        <dbReference type="SMART" id="SM00458"/>
    </source>
</evidence>
<dbReference type="Gene3D" id="2.80.10.50">
    <property type="match status" value="2"/>
</dbReference>
<dbReference type="Proteomes" id="UP000620124">
    <property type="component" value="Unassembled WGS sequence"/>
</dbReference>
<accession>A0A8H6YQ95</accession>
<evidence type="ECO:0000256" key="1">
    <source>
        <dbReference type="ARBA" id="ARBA00022734"/>
    </source>
</evidence>
<evidence type="ECO:0000313" key="5">
    <source>
        <dbReference type="EMBL" id="KAF7362569.1"/>
    </source>
</evidence>
<keyword evidence="2" id="KW-1015">Disulfide bond</keyword>
<dbReference type="PANTHER" id="PTHR11675">
    <property type="entry name" value="N-ACETYLGALACTOSAMINYLTRANSFERASE"/>
    <property type="match status" value="1"/>
</dbReference>
<keyword evidence="1" id="KW-0430">Lectin</keyword>
<dbReference type="InterPro" id="IPR000772">
    <property type="entry name" value="Ricin_B_lectin"/>
</dbReference>
<evidence type="ECO:0000256" key="2">
    <source>
        <dbReference type="ARBA" id="ARBA00023157"/>
    </source>
</evidence>
<feature type="chain" id="PRO_5034426406" description="Ricin B lectin domain-containing protein" evidence="3">
    <location>
        <begin position="19"/>
        <end position="319"/>
    </location>
</feature>
<dbReference type="EMBL" id="JACAZI010000004">
    <property type="protein sequence ID" value="KAF7362569.1"/>
    <property type="molecule type" value="Genomic_DNA"/>
</dbReference>
<dbReference type="OrthoDB" id="6770063at2759"/>
<protein>
    <recommendedName>
        <fullName evidence="4">Ricin B lectin domain-containing protein</fullName>
    </recommendedName>
</protein>
<dbReference type="PROSITE" id="PS50231">
    <property type="entry name" value="RICIN_B_LECTIN"/>
    <property type="match status" value="2"/>
</dbReference>
<name>A0A8H6YQ95_9AGAR</name>
<dbReference type="SUPFAM" id="SSF50370">
    <property type="entry name" value="Ricin B-like lectins"/>
    <property type="match status" value="2"/>
</dbReference>
<feature type="domain" description="Ricin B lectin" evidence="4">
    <location>
        <begin position="25"/>
        <end position="164"/>
    </location>
</feature>